<keyword evidence="2" id="KW-1185">Reference proteome</keyword>
<organism evidence="1 2">
    <name type="scientific">Amborella trichopoda</name>
    <dbReference type="NCBI Taxonomy" id="13333"/>
    <lineage>
        <taxon>Eukaryota</taxon>
        <taxon>Viridiplantae</taxon>
        <taxon>Streptophyta</taxon>
        <taxon>Embryophyta</taxon>
        <taxon>Tracheophyta</taxon>
        <taxon>Spermatophyta</taxon>
        <taxon>Magnoliopsida</taxon>
        <taxon>Amborellales</taxon>
        <taxon>Amborellaceae</taxon>
        <taxon>Amborella</taxon>
    </lineage>
</organism>
<gene>
    <name evidence="1" type="ORF">AMTR_s00092p00114290</name>
</gene>
<evidence type="ECO:0000313" key="2">
    <source>
        <dbReference type="Proteomes" id="UP000017836"/>
    </source>
</evidence>
<dbReference type="Proteomes" id="UP000017836">
    <property type="component" value="Unassembled WGS sequence"/>
</dbReference>
<dbReference type="EMBL" id="KI395040">
    <property type="protein sequence ID" value="ERM99217.1"/>
    <property type="molecule type" value="Genomic_DNA"/>
</dbReference>
<dbReference type="HOGENOM" id="CLU_2100179_0_0_1"/>
<sequence>MAWGKSRDPLAAFDKLLPQLDLIVADDKTNFELRGDLTPYKKTVGNGGLVVRDTPKVRTPNPKTFGDSRDARELDNFLWQMERYFDVIYTRDERAKVHSHYEPHKHDHPVVAKKAC</sequence>
<dbReference type="AlphaFoldDB" id="W1NUG1"/>
<protein>
    <submittedName>
        <fullName evidence="1">Uncharacterized protein</fullName>
    </submittedName>
</protein>
<reference evidence="2" key="1">
    <citation type="journal article" date="2013" name="Science">
        <title>The Amborella genome and the evolution of flowering plants.</title>
        <authorList>
            <consortium name="Amborella Genome Project"/>
        </authorList>
    </citation>
    <scope>NUCLEOTIDE SEQUENCE [LARGE SCALE GENOMIC DNA]</scope>
</reference>
<accession>W1NUG1</accession>
<dbReference type="Gramene" id="ERM99217">
    <property type="protein sequence ID" value="ERM99217"/>
    <property type="gene ID" value="AMTR_s00092p00114290"/>
</dbReference>
<proteinExistence type="predicted"/>
<name>W1NUG1_AMBTC</name>
<evidence type="ECO:0000313" key="1">
    <source>
        <dbReference type="EMBL" id="ERM99217.1"/>
    </source>
</evidence>